<name>A0A8H5KAU8_9HYPO</name>
<feature type="region of interest" description="Disordered" evidence="2">
    <location>
        <begin position="161"/>
        <end position="260"/>
    </location>
</feature>
<evidence type="ECO:0000313" key="4">
    <source>
        <dbReference type="Proteomes" id="UP000544095"/>
    </source>
</evidence>
<evidence type="ECO:0000313" key="3">
    <source>
        <dbReference type="EMBL" id="KAF5569974.1"/>
    </source>
</evidence>
<dbReference type="EMBL" id="JAAOAR010001190">
    <property type="protein sequence ID" value="KAF5569974.1"/>
    <property type="molecule type" value="Genomic_DNA"/>
</dbReference>
<protein>
    <submittedName>
        <fullName evidence="3">Uncharacterized protein</fullName>
    </submittedName>
</protein>
<feature type="compositionally biased region" description="Polar residues" evidence="2">
    <location>
        <begin position="177"/>
        <end position="203"/>
    </location>
</feature>
<dbReference type="AlphaFoldDB" id="A0A8H5KAU8"/>
<keyword evidence="1" id="KW-0175">Coiled coil</keyword>
<feature type="region of interest" description="Disordered" evidence="2">
    <location>
        <begin position="36"/>
        <end position="58"/>
    </location>
</feature>
<proteinExistence type="predicted"/>
<reference evidence="3 4" key="1">
    <citation type="submission" date="2020-05" db="EMBL/GenBank/DDBJ databases">
        <title>Identification and distribution of gene clusters putatively required for synthesis of sphingolipid metabolism inhibitors in phylogenetically diverse species of the filamentous fungus Fusarium.</title>
        <authorList>
            <person name="Kim H.-S."/>
            <person name="Busman M."/>
            <person name="Brown D.W."/>
            <person name="Divon H."/>
            <person name="Uhlig S."/>
            <person name="Proctor R.H."/>
        </authorList>
    </citation>
    <scope>NUCLEOTIDE SEQUENCE [LARGE SCALE GENOMIC DNA]</scope>
    <source>
        <strain evidence="3 4">NRRL 25211</strain>
    </source>
</reference>
<comment type="caution">
    <text evidence="3">The sequence shown here is derived from an EMBL/GenBank/DDBJ whole genome shotgun (WGS) entry which is preliminary data.</text>
</comment>
<gene>
    <name evidence="3" type="ORF">FPANT_13834</name>
</gene>
<feature type="region of interest" description="Disordered" evidence="2">
    <location>
        <begin position="481"/>
        <end position="504"/>
    </location>
</feature>
<feature type="coiled-coil region" evidence="1">
    <location>
        <begin position="409"/>
        <end position="454"/>
    </location>
</feature>
<feature type="compositionally biased region" description="Polar residues" evidence="2">
    <location>
        <begin position="481"/>
        <end position="494"/>
    </location>
</feature>
<sequence>MQSNLLTIRETKQGEPTIAGLPVCVGESVLNLPSPSPAANLQGQIVKGPNKADKSGGMEMCSSTPLTNVSSTHAKQESRTAELSKDSLKHLQEKKDTLEWIISTRDTSTALSPSLPTYSPESSSCSLETMPRHFVPGESLEESRALVMELFRTLSRQDCESSSDELSSAEGSPVHSRYSSTPLTDGTETSPKSGTTTSISNLERTLKRSLPGRDGSFQEGDGDEPPRKEFRQDKNPSSSEAIASLQGRPQMPCPVQEPQKCQGTNATISQLLRSLEERHRIVICQGCCSKVHVPDDGGKADIVRKRHKSQPCEPRCIGTTCSGTLSNGAPYHRRTENCPTWRSLPSETRWSFIWNLVNPGESPPDPDFYIGVGFEHNTTRRECKQQSRPRGADICDALMRDIEERDKRRVCLESELEAAHERNVQLEERQKKKVDSLENIIETLLERLEENNVNVPNSLQNGLHDECPGVFCEPVAKLISKRSQAPPTPSSTLKDGNADLRHPRLSQPVTAIFQPPLFSSVGSGDGYSQPFDIGKN</sequence>
<evidence type="ECO:0000256" key="1">
    <source>
        <dbReference type="SAM" id="Coils"/>
    </source>
</evidence>
<feature type="compositionally biased region" description="Basic and acidic residues" evidence="2">
    <location>
        <begin position="224"/>
        <end position="234"/>
    </location>
</feature>
<accession>A0A8H5KAU8</accession>
<keyword evidence="4" id="KW-1185">Reference proteome</keyword>
<evidence type="ECO:0000256" key="2">
    <source>
        <dbReference type="SAM" id="MobiDB-lite"/>
    </source>
</evidence>
<dbReference type="Proteomes" id="UP000544095">
    <property type="component" value="Unassembled WGS sequence"/>
</dbReference>
<organism evidence="3 4">
    <name type="scientific">Fusarium pseudoanthophilum</name>
    <dbReference type="NCBI Taxonomy" id="48495"/>
    <lineage>
        <taxon>Eukaryota</taxon>
        <taxon>Fungi</taxon>
        <taxon>Dikarya</taxon>
        <taxon>Ascomycota</taxon>
        <taxon>Pezizomycotina</taxon>
        <taxon>Sordariomycetes</taxon>
        <taxon>Hypocreomycetidae</taxon>
        <taxon>Hypocreales</taxon>
        <taxon>Nectriaceae</taxon>
        <taxon>Fusarium</taxon>
        <taxon>Fusarium fujikuroi species complex</taxon>
    </lineage>
</organism>